<evidence type="ECO:0000256" key="4">
    <source>
        <dbReference type="SAM" id="MobiDB-lite"/>
    </source>
</evidence>
<feature type="domain" description="OmpA-like" evidence="5">
    <location>
        <begin position="185"/>
        <end position="293"/>
    </location>
</feature>
<evidence type="ECO:0000313" key="6">
    <source>
        <dbReference type="EMBL" id="ASQ30436.1"/>
    </source>
</evidence>
<dbReference type="PROSITE" id="PS51123">
    <property type="entry name" value="OMPA_2"/>
    <property type="match status" value="1"/>
</dbReference>
<feature type="region of interest" description="Disordered" evidence="4">
    <location>
        <begin position="47"/>
        <end position="98"/>
    </location>
</feature>
<evidence type="ECO:0000313" key="7">
    <source>
        <dbReference type="Proteomes" id="UP000201169"/>
    </source>
</evidence>
<keyword evidence="2 3" id="KW-0472">Membrane</keyword>
<evidence type="ECO:0000256" key="3">
    <source>
        <dbReference type="PROSITE-ProRule" id="PRU00473"/>
    </source>
</evidence>
<organism evidence="6 7">
    <name type="scientific">Campylobacter avium LMG 24591</name>
    <dbReference type="NCBI Taxonomy" id="522484"/>
    <lineage>
        <taxon>Bacteria</taxon>
        <taxon>Pseudomonadati</taxon>
        <taxon>Campylobacterota</taxon>
        <taxon>Epsilonproteobacteria</taxon>
        <taxon>Campylobacterales</taxon>
        <taxon>Campylobacteraceae</taxon>
        <taxon>Campylobacter</taxon>
    </lineage>
</organism>
<reference evidence="6 7" key="1">
    <citation type="submission" date="2017-07" db="EMBL/GenBank/DDBJ databases">
        <title>Analysis of two Campylobacter avium genomes and identification of a novel hippuricase gene.</title>
        <authorList>
            <person name="Miller W.G."/>
            <person name="Chapman M.H."/>
            <person name="Yee E."/>
            <person name="Revez J."/>
            <person name="Bono J.L."/>
            <person name="Rossi M."/>
        </authorList>
    </citation>
    <scope>NUCLEOTIDE SEQUENCE [LARGE SCALE GENOMIC DNA]</scope>
    <source>
        <strain evidence="6 7">LMG 24591</strain>
    </source>
</reference>
<dbReference type="KEGG" id="cavi:CAV_0770"/>
<protein>
    <submittedName>
        <fullName evidence="6">Putative outer membrane protein</fullName>
    </submittedName>
</protein>
<sequence>MNSKKLMFLLLLILLILAGVLFYLFSNSNPKSIIFSEDNISREINNTANKEKDKKQESKKQEIKVISSKKQDEKNEITQKAKEPATQTKPTNKQANLANSDLSKEYNELLAKSKRDTSLGEPRYNVYILDSAKLTKAQRKLVNEITTTFSIRGGYFVYEIFVQKISNENLRLYVFNKDLLNNNKWEKLNANALPNMLFKFNKANVLSIKNSFYMKDLKLSLGKNAKIKAMQISGYTDESGSRAYNYALGLKRSAAVASEFLRQVGKITLDSYGKDSLLSTNSYENRCASIVFM</sequence>
<dbReference type="Gene3D" id="3.30.1330.60">
    <property type="entry name" value="OmpA-like domain"/>
    <property type="match status" value="1"/>
</dbReference>
<comment type="subcellular location">
    <subcellularLocation>
        <location evidence="1">Membrane</location>
    </subcellularLocation>
</comment>
<keyword evidence="7" id="KW-1185">Reference proteome</keyword>
<evidence type="ECO:0000256" key="1">
    <source>
        <dbReference type="ARBA" id="ARBA00004370"/>
    </source>
</evidence>
<gene>
    <name evidence="6" type="ORF">CAV_0770</name>
</gene>
<dbReference type="SUPFAM" id="SSF103088">
    <property type="entry name" value="OmpA-like"/>
    <property type="match status" value="1"/>
</dbReference>
<evidence type="ECO:0000259" key="5">
    <source>
        <dbReference type="PROSITE" id="PS51123"/>
    </source>
</evidence>
<dbReference type="EMBL" id="CP022347">
    <property type="protein sequence ID" value="ASQ30436.1"/>
    <property type="molecule type" value="Genomic_DNA"/>
</dbReference>
<evidence type="ECO:0000256" key="2">
    <source>
        <dbReference type="ARBA" id="ARBA00023136"/>
    </source>
</evidence>
<dbReference type="Proteomes" id="UP000201169">
    <property type="component" value="Chromosome"/>
</dbReference>
<name>A0A222MXY7_9BACT</name>
<feature type="compositionally biased region" description="Polar residues" evidence="4">
    <location>
        <begin position="85"/>
        <end position="98"/>
    </location>
</feature>
<dbReference type="InterPro" id="IPR036737">
    <property type="entry name" value="OmpA-like_sf"/>
</dbReference>
<dbReference type="InterPro" id="IPR006664">
    <property type="entry name" value="OMP_bac"/>
</dbReference>
<feature type="compositionally biased region" description="Basic and acidic residues" evidence="4">
    <location>
        <begin position="49"/>
        <end position="83"/>
    </location>
</feature>
<dbReference type="AlphaFoldDB" id="A0A222MXY7"/>
<proteinExistence type="predicted"/>
<accession>A0A222MXY7</accession>
<dbReference type="GO" id="GO:0016020">
    <property type="term" value="C:membrane"/>
    <property type="evidence" value="ECO:0007669"/>
    <property type="project" value="UniProtKB-SubCell"/>
</dbReference>
<dbReference type="PRINTS" id="PR01021">
    <property type="entry name" value="OMPADOMAIN"/>
</dbReference>
<dbReference type="OrthoDB" id="5359760at2"/>
<dbReference type="InterPro" id="IPR006665">
    <property type="entry name" value="OmpA-like"/>
</dbReference>
<dbReference type="RefSeq" id="WP_094325196.1">
    <property type="nucleotide sequence ID" value="NZ_CP022347.1"/>
</dbReference>